<evidence type="ECO:0000256" key="4">
    <source>
        <dbReference type="ARBA" id="ARBA00022452"/>
    </source>
</evidence>
<comment type="subcellular location">
    <subcellularLocation>
        <location evidence="1">Cell outer membrane</location>
    </subcellularLocation>
</comment>
<dbReference type="GO" id="GO:0009279">
    <property type="term" value="C:cell outer membrane"/>
    <property type="evidence" value="ECO:0007669"/>
    <property type="project" value="UniProtKB-SubCell"/>
</dbReference>
<dbReference type="GO" id="GO:1990281">
    <property type="term" value="C:efflux pump complex"/>
    <property type="evidence" value="ECO:0007669"/>
    <property type="project" value="TreeGrafter"/>
</dbReference>
<dbReference type="Proteomes" id="UP000187059">
    <property type="component" value="Chromosome"/>
</dbReference>
<dbReference type="EMBL" id="CP015093">
    <property type="protein sequence ID" value="APZ53838.1"/>
    <property type="molecule type" value="Genomic_DNA"/>
</dbReference>
<sequence precursor="true">MARRTVFGMVAGLCFAAANTVPAAAETLASALSSAYVTSGLLDQNRAVLRAADEDVAQAVASLRPVLSWSGTVARSYGSSRSYVSSPGQPLLGVPPSGDWQWQASTTTTASIDLIASMTVYAGGSRVMGFNAAREAVLATRAALVAVEQDVLYDAVSAFMDVRRATETVMLRRNNVRVIGEELRAARDRFEVGEVTRTDVAAAEARLAEARSALAGAEGDLAISRETYKSVIGHYPNGLVPPSGLPRLPATVEGAKAQALRNHPNLTQLRHSVAANDISVKIAEAQMEPTVTVRGTWGVDETFDSRSASRGGTVSIGVDGPIYQGGALSSAVRQAMANRDASRAQLYTAGKNVERTVGSAYASLRIAQASLTSTGEQVRAAQVAFNGIREEATLGARTTLDVLDAEQELLDARAARISAQVDQTVAAYAVLASVGQLTAEALALDVPRYDPSEYYNLVKTAPVRSQQGEDLNRVLRALGKN</sequence>
<evidence type="ECO:0000256" key="3">
    <source>
        <dbReference type="ARBA" id="ARBA00022448"/>
    </source>
</evidence>
<keyword evidence="7" id="KW-0998">Cell outer membrane</keyword>
<evidence type="ECO:0000256" key="1">
    <source>
        <dbReference type="ARBA" id="ARBA00004442"/>
    </source>
</evidence>
<evidence type="ECO:0000313" key="9">
    <source>
        <dbReference type="EMBL" id="APZ53838.1"/>
    </source>
</evidence>
<keyword evidence="3" id="KW-0813">Transport</keyword>
<dbReference type="Pfam" id="PF02321">
    <property type="entry name" value="OEP"/>
    <property type="match status" value="2"/>
</dbReference>
<dbReference type="Gene3D" id="1.20.1600.10">
    <property type="entry name" value="Outer membrane efflux proteins (OEP)"/>
    <property type="match status" value="1"/>
</dbReference>
<keyword evidence="4" id="KW-1134">Transmembrane beta strand</keyword>
<comment type="similarity">
    <text evidence="2">Belongs to the outer membrane factor (OMF) (TC 1.B.17) family.</text>
</comment>
<dbReference type="OrthoDB" id="9789368at2"/>
<dbReference type="NCBIfam" id="TIGR01844">
    <property type="entry name" value="type_I_sec_TolC"/>
    <property type="match status" value="1"/>
</dbReference>
<keyword evidence="10" id="KW-1185">Reference proteome</keyword>
<evidence type="ECO:0000256" key="6">
    <source>
        <dbReference type="ARBA" id="ARBA00023136"/>
    </source>
</evidence>
<keyword evidence="6" id="KW-0472">Membrane</keyword>
<dbReference type="AlphaFoldDB" id="A0A1P8UWR5"/>
<evidence type="ECO:0000256" key="7">
    <source>
        <dbReference type="ARBA" id="ARBA00023237"/>
    </source>
</evidence>
<dbReference type="STRING" id="1250539.Ga0080574_TMP3504"/>
<evidence type="ECO:0000313" key="10">
    <source>
        <dbReference type="Proteomes" id="UP000187059"/>
    </source>
</evidence>
<evidence type="ECO:0000256" key="2">
    <source>
        <dbReference type="ARBA" id="ARBA00007613"/>
    </source>
</evidence>
<dbReference type="SUPFAM" id="SSF56954">
    <property type="entry name" value="Outer membrane efflux proteins (OEP)"/>
    <property type="match status" value="1"/>
</dbReference>
<dbReference type="InterPro" id="IPR003423">
    <property type="entry name" value="OMP_efflux"/>
</dbReference>
<proteinExistence type="inferred from homology"/>
<keyword evidence="8" id="KW-0732">Signal</keyword>
<evidence type="ECO:0000256" key="5">
    <source>
        <dbReference type="ARBA" id="ARBA00022692"/>
    </source>
</evidence>
<reference evidence="9 10" key="1">
    <citation type="submission" date="2016-04" db="EMBL/GenBank/DDBJ databases">
        <title>Deep-sea bacteria in the southern Pacific.</title>
        <authorList>
            <person name="Tang K."/>
        </authorList>
    </citation>
    <scope>NUCLEOTIDE SEQUENCE [LARGE SCALE GENOMIC DNA]</scope>
    <source>
        <strain evidence="9 10">JLT2014</strain>
    </source>
</reference>
<protein>
    <submittedName>
        <fullName evidence="9">Outer membrane protein</fullName>
    </submittedName>
</protein>
<dbReference type="PANTHER" id="PTHR30026:SF22">
    <property type="entry name" value="OUTER MEMBRANE EFFLUX PROTEIN"/>
    <property type="match status" value="1"/>
</dbReference>
<gene>
    <name evidence="9" type="ORF">Ga0080574_TMP3504</name>
</gene>
<keyword evidence="5" id="KW-0812">Transmembrane</keyword>
<dbReference type="KEGG" id="paby:Ga0080574_TMP3504"/>
<name>A0A1P8UWR5_9RHOB</name>
<feature type="signal peptide" evidence="8">
    <location>
        <begin position="1"/>
        <end position="23"/>
    </location>
</feature>
<accession>A0A1P8UWR5</accession>
<dbReference type="InterPro" id="IPR010130">
    <property type="entry name" value="T1SS_OMP_TolC"/>
</dbReference>
<dbReference type="RefSeq" id="WP_076702777.1">
    <property type="nucleotide sequence ID" value="NZ_CP015093.1"/>
</dbReference>
<feature type="chain" id="PRO_5013179314" evidence="8">
    <location>
        <begin position="24"/>
        <end position="481"/>
    </location>
</feature>
<dbReference type="InterPro" id="IPR051906">
    <property type="entry name" value="TolC-like"/>
</dbReference>
<organism evidence="9 10">
    <name type="scientific">Salipiger abyssi</name>
    <dbReference type="NCBI Taxonomy" id="1250539"/>
    <lineage>
        <taxon>Bacteria</taxon>
        <taxon>Pseudomonadati</taxon>
        <taxon>Pseudomonadota</taxon>
        <taxon>Alphaproteobacteria</taxon>
        <taxon>Rhodobacterales</taxon>
        <taxon>Roseobacteraceae</taxon>
        <taxon>Salipiger</taxon>
    </lineage>
</organism>
<dbReference type="PANTHER" id="PTHR30026">
    <property type="entry name" value="OUTER MEMBRANE PROTEIN TOLC"/>
    <property type="match status" value="1"/>
</dbReference>
<dbReference type="GO" id="GO:0015562">
    <property type="term" value="F:efflux transmembrane transporter activity"/>
    <property type="evidence" value="ECO:0007669"/>
    <property type="project" value="InterPro"/>
</dbReference>
<dbReference type="GO" id="GO:0015288">
    <property type="term" value="F:porin activity"/>
    <property type="evidence" value="ECO:0007669"/>
    <property type="project" value="TreeGrafter"/>
</dbReference>
<evidence type="ECO:0000256" key="8">
    <source>
        <dbReference type="SAM" id="SignalP"/>
    </source>
</evidence>